<evidence type="ECO:0000313" key="3">
    <source>
        <dbReference type="Proteomes" id="UP001153954"/>
    </source>
</evidence>
<dbReference type="AlphaFoldDB" id="A0AAU9TLH7"/>
<comment type="caution">
    <text evidence="2">The sequence shown here is derived from an EMBL/GenBank/DDBJ whole genome shotgun (WGS) entry which is preliminary data.</text>
</comment>
<protein>
    <submittedName>
        <fullName evidence="2">Uncharacterized protein</fullName>
    </submittedName>
</protein>
<feature type="region of interest" description="Disordered" evidence="1">
    <location>
        <begin position="44"/>
        <end position="98"/>
    </location>
</feature>
<evidence type="ECO:0000313" key="2">
    <source>
        <dbReference type="EMBL" id="CAH2086274.1"/>
    </source>
</evidence>
<dbReference type="Proteomes" id="UP001153954">
    <property type="component" value="Unassembled WGS sequence"/>
</dbReference>
<accession>A0AAU9TLH7</accession>
<dbReference type="EMBL" id="CAKOGL010000005">
    <property type="protein sequence ID" value="CAH2086274.1"/>
    <property type="molecule type" value="Genomic_DNA"/>
</dbReference>
<keyword evidence="3" id="KW-1185">Reference proteome</keyword>
<organism evidence="2 3">
    <name type="scientific">Euphydryas editha</name>
    <name type="common">Edith's checkerspot</name>
    <dbReference type="NCBI Taxonomy" id="104508"/>
    <lineage>
        <taxon>Eukaryota</taxon>
        <taxon>Metazoa</taxon>
        <taxon>Ecdysozoa</taxon>
        <taxon>Arthropoda</taxon>
        <taxon>Hexapoda</taxon>
        <taxon>Insecta</taxon>
        <taxon>Pterygota</taxon>
        <taxon>Neoptera</taxon>
        <taxon>Endopterygota</taxon>
        <taxon>Lepidoptera</taxon>
        <taxon>Glossata</taxon>
        <taxon>Ditrysia</taxon>
        <taxon>Papilionoidea</taxon>
        <taxon>Nymphalidae</taxon>
        <taxon>Nymphalinae</taxon>
        <taxon>Euphydryas</taxon>
    </lineage>
</organism>
<evidence type="ECO:0000256" key="1">
    <source>
        <dbReference type="SAM" id="MobiDB-lite"/>
    </source>
</evidence>
<sequence length="98" mass="11087">MKPKAKIYRIKSYQFNSVTRGVGVGEGEPLGWRARSVAVVSGRDAARPWRRGRRRRLAHCRPGRGRRAPLASHRSGPAHAPGRRPPSERIDQQDSRLR</sequence>
<gene>
    <name evidence="2" type="ORF">EEDITHA_LOCUS2675</name>
</gene>
<reference evidence="2" key="1">
    <citation type="submission" date="2022-03" db="EMBL/GenBank/DDBJ databases">
        <authorList>
            <person name="Tunstrom K."/>
        </authorList>
    </citation>
    <scope>NUCLEOTIDE SEQUENCE</scope>
</reference>
<name>A0AAU9TLH7_EUPED</name>
<feature type="compositionally biased region" description="Basic and acidic residues" evidence="1">
    <location>
        <begin position="85"/>
        <end position="98"/>
    </location>
</feature>
<proteinExistence type="predicted"/>
<feature type="compositionally biased region" description="Basic residues" evidence="1">
    <location>
        <begin position="48"/>
        <end position="67"/>
    </location>
</feature>